<feature type="non-terminal residue" evidence="1">
    <location>
        <position position="1"/>
    </location>
</feature>
<dbReference type="Proteomes" id="UP001412239">
    <property type="component" value="Unassembled WGS sequence"/>
</dbReference>
<dbReference type="EMBL" id="LN891124">
    <property type="protein sequence ID" value="CUS08589.1"/>
    <property type="molecule type" value="Genomic_DNA"/>
</dbReference>
<reference evidence="1" key="1">
    <citation type="submission" date="2015-10" db="EMBL/GenBank/DDBJ databases">
        <authorList>
            <person name="Regsiter A."/>
            <person name="william w."/>
        </authorList>
    </citation>
    <scope>NUCLEOTIDE SEQUENCE</scope>
    <source>
        <strain evidence="1">Montdore</strain>
    </source>
</reference>
<name>A0A292PM29_9PEZI</name>
<sequence length="120" mass="13368">DKLTPPHPTRHNLRFRRAPFCGALPPHLSCALLQSSTVLFRHSSCGPPPRSFSVRSPAESISIMLLHYTTVHPPALHRHSLWVRPSALSHALPCAFSPALRRALLKRSSEKLTNKQTSKP</sequence>
<evidence type="ECO:0000313" key="2">
    <source>
        <dbReference type="Proteomes" id="UP001412239"/>
    </source>
</evidence>
<gene>
    <name evidence="1" type="ORF">GSTUAT00007323001</name>
</gene>
<evidence type="ECO:0000313" key="1">
    <source>
        <dbReference type="EMBL" id="CUS08589.1"/>
    </source>
</evidence>
<dbReference type="AlphaFoldDB" id="A0A292PM29"/>
<organism evidence="1 2">
    <name type="scientific">Tuber aestivum</name>
    <name type="common">summer truffle</name>
    <dbReference type="NCBI Taxonomy" id="59557"/>
    <lineage>
        <taxon>Eukaryota</taxon>
        <taxon>Fungi</taxon>
        <taxon>Dikarya</taxon>
        <taxon>Ascomycota</taxon>
        <taxon>Pezizomycotina</taxon>
        <taxon>Pezizomycetes</taxon>
        <taxon>Pezizales</taxon>
        <taxon>Tuberaceae</taxon>
        <taxon>Tuber</taxon>
    </lineage>
</organism>
<proteinExistence type="predicted"/>
<protein>
    <submittedName>
        <fullName evidence="1">Uncharacterized protein</fullName>
    </submittedName>
</protein>
<keyword evidence="2" id="KW-1185">Reference proteome</keyword>
<feature type="non-terminal residue" evidence="1">
    <location>
        <position position="120"/>
    </location>
</feature>
<accession>A0A292PM29</accession>